<dbReference type="Pfam" id="PF00498">
    <property type="entry name" value="FHA"/>
    <property type="match status" value="1"/>
</dbReference>
<dbReference type="Gene3D" id="2.60.200.20">
    <property type="match status" value="1"/>
</dbReference>
<evidence type="ECO:0000259" key="14">
    <source>
        <dbReference type="PROSITE" id="PS50245"/>
    </source>
</evidence>
<dbReference type="InterPro" id="IPR036859">
    <property type="entry name" value="CAP-Gly_dom_sf"/>
</dbReference>
<keyword evidence="16" id="KW-1185">Reference proteome</keyword>
<dbReference type="GO" id="GO:0007018">
    <property type="term" value="P:microtubule-based movement"/>
    <property type="evidence" value="ECO:0007669"/>
    <property type="project" value="InterPro"/>
</dbReference>
<dbReference type="PROSITE" id="PS50067">
    <property type="entry name" value="KINESIN_MOTOR_2"/>
    <property type="match status" value="1"/>
</dbReference>
<dbReference type="FunFam" id="2.30.30.190:FF:000009">
    <property type="entry name" value="Kinesin family member 13B"/>
    <property type="match status" value="1"/>
</dbReference>
<organism evidence="15 16">
    <name type="scientific">Oncorhynchus mykiss</name>
    <name type="common">Rainbow trout</name>
    <name type="synonym">Salmo gairdneri</name>
    <dbReference type="NCBI Taxonomy" id="8022"/>
    <lineage>
        <taxon>Eukaryota</taxon>
        <taxon>Metazoa</taxon>
        <taxon>Chordata</taxon>
        <taxon>Craniata</taxon>
        <taxon>Vertebrata</taxon>
        <taxon>Euteleostomi</taxon>
        <taxon>Actinopterygii</taxon>
        <taxon>Neopterygii</taxon>
        <taxon>Teleostei</taxon>
        <taxon>Protacanthopterygii</taxon>
        <taxon>Salmoniformes</taxon>
        <taxon>Salmonidae</taxon>
        <taxon>Salmoninae</taxon>
        <taxon>Oncorhynchus</taxon>
    </lineage>
</organism>
<dbReference type="SUPFAM" id="SSF74924">
    <property type="entry name" value="Cap-Gly domain"/>
    <property type="match status" value="1"/>
</dbReference>
<feature type="region of interest" description="Disordered" evidence="12">
    <location>
        <begin position="654"/>
        <end position="678"/>
    </location>
</feature>
<feature type="coiled-coil region" evidence="11">
    <location>
        <begin position="367"/>
        <end position="412"/>
    </location>
</feature>
<dbReference type="Ensembl" id="ENSOMYT00000132522.1">
    <property type="protein sequence ID" value="ENSOMYP00000126276.1"/>
    <property type="gene ID" value="ENSOMYG00000028638.2"/>
</dbReference>
<comment type="subcellular location">
    <subcellularLocation>
        <location evidence="1">Cytoplasm</location>
        <location evidence="1">Cytoskeleton</location>
    </subcellularLocation>
</comment>
<keyword evidence="8 10" id="KW-0505">Motor protein</keyword>
<dbReference type="PROSITE" id="PS00845">
    <property type="entry name" value="CAP_GLY_1"/>
    <property type="match status" value="1"/>
</dbReference>
<dbReference type="GO" id="GO:0008017">
    <property type="term" value="F:microtubule binding"/>
    <property type="evidence" value="ECO:0007669"/>
    <property type="project" value="InterPro"/>
</dbReference>
<keyword evidence="6 10" id="KW-0067">ATP-binding</keyword>
<dbReference type="GeneTree" id="ENSGT00940000155500"/>
<dbReference type="InterPro" id="IPR000253">
    <property type="entry name" value="FHA_dom"/>
</dbReference>
<dbReference type="Pfam" id="PF00225">
    <property type="entry name" value="Kinesin"/>
    <property type="match status" value="1"/>
</dbReference>
<feature type="compositionally biased region" description="Basic residues" evidence="12">
    <location>
        <begin position="1752"/>
        <end position="1762"/>
    </location>
</feature>
<feature type="coiled-coil region" evidence="11">
    <location>
        <begin position="609"/>
        <end position="641"/>
    </location>
</feature>
<dbReference type="Gene3D" id="6.10.250.2520">
    <property type="match status" value="1"/>
</dbReference>
<reference evidence="15" key="1">
    <citation type="submission" date="2020-07" db="EMBL/GenBank/DDBJ databases">
        <title>A long reads based de novo assembly of the rainbow trout Arlee double haploid line genome.</title>
        <authorList>
            <person name="Gao G."/>
            <person name="Palti Y."/>
        </authorList>
    </citation>
    <scope>NUCLEOTIDE SEQUENCE [LARGE SCALE GENOMIC DNA]</scope>
</reference>
<dbReference type="Proteomes" id="UP000694395">
    <property type="component" value="Chromosome 4"/>
</dbReference>
<dbReference type="PRINTS" id="PR00380">
    <property type="entry name" value="KINESINHEAVY"/>
</dbReference>
<feature type="binding site" evidence="10">
    <location>
        <begin position="105"/>
        <end position="112"/>
    </location>
    <ligand>
        <name>ATP</name>
        <dbReference type="ChEBI" id="CHEBI:30616"/>
    </ligand>
</feature>
<evidence type="ECO:0008006" key="17">
    <source>
        <dbReference type="Google" id="ProtNLM"/>
    </source>
</evidence>
<keyword evidence="3" id="KW-0597">Phosphoprotein</keyword>
<dbReference type="PROSITE" id="PS00411">
    <property type="entry name" value="KINESIN_MOTOR_1"/>
    <property type="match status" value="1"/>
</dbReference>
<evidence type="ECO:0000256" key="1">
    <source>
        <dbReference type="ARBA" id="ARBA00004245"/>
    </source>
</evidence>
<keyword evidence="9" id="KW-0206">Cytoskeleton</keyword>
<dbReference type="GO" id="GO:0005737">
    <property type="term" value="C:cytoplasm"/>
    <property type="evidence" value="ECO:0007669"/>
    <property type="project" value="UniProtKB-ARBA"/>
</dbReference>
<evidence type="ECO:0000256" key="11">
    <source>
        <dbReference type="SAM" id="Coils"/>
    </source>
</evidence>
<protein>
    <recommendedName>
        <fullName evidence="17">Kinesin family member 13Bb</fullName>
    </recommendedName>
</protein>
<dbReference type="InterPro" id="IPR036961">
    <property type="entry name" value="Kinesin_motor_dom_sf"/>
</dbReference>
<dbReference type="Pfam" id="PF16183">
    <property type="entry name" value="Kinesin_assoc"/>
    <property type="match status" value="1"/>
</dbReference>
<evidence type="ECO:0000256" key="9">
    <source>
        <dbReference type="ARBA" id="ARBA00023212"/>
    </source>
</evidence>
<dbReference type="InterPro" id="IPR001752">
    <property type="entry name" value="Kinesin_motor_dom"/>
</dbReference>
<feature type="region of interest" description="Disordered" evidence="12">
    <location>
        <begin position="1739"/>
        <end position="1798"/>
    </location>
</feature>
<dbReference type="SUPFAM" id="SSF49879">
    <property type="entry name" value="SMAD/FHA domain"/>
    <property type="match status" value="1"/>
</dbReference>
<keyword evidence="2" id="KW-0963">Cytoplasm</keyword>
<dbReference type="SMART" id="SM00129">
    <property type="entry name" value="KISc"/>
    <property type="match status" value="1"/>
</dbReference>
<reference evidence="15" key="2">
    <citation type="submission" date="2025-08" db="UniProtKB">
        <authorList>
            <consortium name="Ensembl"/>
        </authorList>
    </citation>
    <scope>IDENTIFICATION</scope>
</reference>
<dbReference type="GO" id="GO:0045184">
    <property type="term" value="P:establishment of protein localization"/>
    <property type="evidence" value="ECO:0007669"/>
    <property type="project" value="UniProtKB-ARBA"/>
</dbReference>
<dbReference type="SMART" id="SM01052">
    <property type="entry name" value="CAP_GLY"/>
    <property type="match status" value="1"/>
</dbReference>
<feature type="compositionally biased region" description="Low complexity" evidence="12">
    <location>
        <begin position="662"/>
        <end position="674"/>
    </location>
</feature>
<dbReference type="FunFam" id="2.60.200.20:FF:000002">
    <property type="entry name" value="Kinesin family member 13A"/>
    <property type="match status" value="1"/>
</dbReference>
<evidence type="ECO:0000313" key="15">
    <source>
        <dbReference type="Ensembl" id="ENSOMYP00000126276.1"/>
    </source>
</evidence>
<evidence type="ECO:0000256" key="6">
    <source>
        <dbReference type="ARBA" id="ARBA00022840"/>
    </source>
</evidence>
<name>A0A8K9X0Y5_ONCMY</name>
<evidence type="ECO:0000313" key="16">
    <source>
        <dbReference type="Proteomes" id="UP000694395"/>
    </source>
</evidence>
<dbReference type="Gene3D" id="3.40.850.10">
    <property type="entry name" value="Kinesin motor domain"/>
    <property type="match status" value="1"/>
</dbReference>
<keyword evidence="7 11" id="KW-0175">Coiled coil</keyword>
<dbReference type="InterPro" id="IPR019821">
    <property type="entry name" value="Kinesin_motor_CS"/>
</dbReference>
<dbReference type="GO" id="GO:0005524">
    <property type="term" value="F:ATP binding"/>
    <property type="evidence" value="ECO:0007669"/>
    <property type="project" value="UniProtKB-UniRule"/>
</dbReference>
<evidence type="ECO:0000256" key="12">
    <source>
        <dbReference type="SAM" id="MobiDB-lite"/>
    </source>
</evidence>
<feature type="region of interest" description="Disordered" evidence="12">
    <location>
        <begin position="1565"/>
        <end position="1593"/>
    </location>
</feature>
<evidence type="ECO:0000256" key="7">
    <source>
        <dbReference type="ARBA" id="ARBA00023054"/>
    </source>
</evidence>
<dbReference type="InterPro" id="IPR008984">
    <property type="entry name" value="SMAD_FHA_dom_sf"/>
</dbReference>
<dbReference type="InterPro" id="IPR027417">
    <property type="entry name" value="P-loop_NTPase"/>
</dbReference>
<sequence>KFGGGGIMVWGCFSWIRVRPIKKDLKTNCVVGMEGNQTVLNPVFMCSSTGCHFPPQVFAYDHCFWSMDESDTDKFAGQDVVFQCLGESLLDNAFLGYNACIFAYGQTGSGKSYTMMGSSEQPGLIPRLCSSLFDRTLQEQREGESFTVEVSFMEIYNEKVRDLLDPKGSRQALRVREHKVFGPYVDGLSRLAVACYKDIECLMSEGNKSRTVAATNMNEESSRSHAVFNIILTHTLMDLGSGTSGEKVSKLSLVDLAGSERAAKTGATGERMKEGSNINKSLSTLGLVISALADQGAGKNKTKFVPYRDSVLTWLLKDSLGGNSRTAMVATVSPAADNYDETLATLRYADRAKSIVNHAVVNEDPNARIIRELREEVEKLRDQLTEAESMKAPDLKERLEESEKLIQEMTVTWEQKLRKTEAVAQERQKQLESLGISLQSSGIRVVDDKCFLVNLNADPALNELLVYYLKEHTRVGSADSQDIQLCGMAIHPEHCVINITAETGVVLTPHRSSRTCVNGSSVTNPVQLHHGDRILWGNNHFFRSACSHCGDGFDEAGGVMKNCLSTDQLEVDFDTVSNVSSEVSFGYEFAQTEVMMKGMGSDDPMQSVLQTLERQHEEEKRTALERQRQMYEQELLQLRKRLPPAENHTLLLPSPGPADLEPAGPSAASIASSPCAQTRMRRWSEDREAMMTRSLRRLKEQIVRANLLVQEAGFIAEELNKRTEYLVTLQIPAANLDANRKRDAVLSEPAVQVRRKGKGKQIWALEKMENRLVDMRELYQEWKDYDEDNPVMRSYFKRADPFFDEQENHSLIGVANVFLACLFYDVKLQYAVPIINQKGEVAGRLHVEVWRGSEGLEKGETSPDGETQERKIECVRILQATGLPRHLCNFVFCQYHFWGQDEPVFIAPEVVPTPPSATSRDPLCTVLFDSSKELEVCVSEEFVEFVAEGAVAIEVFGHKQVNHRRNLALWDLEVIQAKTRTLRERWSEVTRRLDLWVQVLELNDAGEFTPVEVLPPKDVRTGGIFQLRQGQSRRLQVEVRSVPDSGTMPLIATNILSVSIGNVEVREICRWDEDVDSYQEGDLERLRDQWLTTLTKRQQYLDQHLQKMVQKPDKSEDDVEREAQLLEWRLTLTEERNAVLLPSAGSGIPGAPAERDPVPGMEAHIPVLFLDLSADDFQDNLSAPLAGGLDAMLNQEDEDAFFHLHIVKHYDGGEVGAEASWDSTVHNCPQLSRSVSADLRVYLIVRVVVQLSHPANMHLVLRKRICVNLAGRQGWSLLKRMSHRSTIPGCGVTFEIVSNIPGHVQGPEDREMLARLAASVDVQDVQSGDSEAAIEKYLRSVLAVENILTLDRLRQEVAVKEKLSVKAKSPSRALSSPNVNRVRIYITWSPYRSLITPTHNILPVTDWSTEAFKSNQMYLYSLSRYAPATSFFSPVKALVPPVPKLLKSLFPTREEKRDLTHVPQQVPIGVIVPPKCQSEAGKTMPLPPAIIPPLIPEIEDPFPSPVSEASSGYMSTSVSTATLSEAYLICGDLGLSANLNPDGFEVTHRSFESDIGRCLHQESNMADQEEERATATDLEASEKQRTDTSSPQFTQEYYRLLPCEESIQPDSSAANPFNIQKVKTSDLKSFHPIVNEDESQARNSGLSADLSLPLDILSDSDEGVTDTATEVPDWLKEGEFVTVGTNKSGTVRYVGPTDFADGTWVGVELDLPAGKNDGSVGGKHYFHCNPGYGVLVRPDRVSRGGVGGGAKEKRRQQQKRRSANLSGSSPNLAALTALAKGDGTGASRKGDNRKSWNS</sequence>
<keyword evidence="4" id="KW-0493">Microtubule</keyword>
<dbReference type="SUPFAM" id="SSF52540">
    <property type="entry name" value="P-loop containing nucleoside triphosphate hydrolases"/>
    <property type="match status" value="1"/>
</dbReference>
<evidence type="ECO:0000256" key="4">
    <source>
        <dbReference type="ARBA" id="ARBA00022701"/>
    </source>
</evidence>
<evidence type="ECO:0000256" key="3">
    <source>
        <dbReference type="ARBA" id="ARBA00022553"/>
    </source>
</evidence>
<reference evidence="15" key="3">
    <citation type="submission" date="2025-09" db="UniProtKB">
        <authorList>
            <consortium name="Ensembl"/>
        </authorList>
    </citation>
    <scope>IDENTIFICATION</scope>
</reference>
<dbReference type="Pfam" id="PF01302">
    <property type="entry name" value="CAP_GLY"/>
    <property type="match status" value="1"/>
</dbReference>
<dbReference type="GO" id="GO:0005874">
    <property type="term" value="C:microtubule"/>
    <property type="evidence" value="ECO:0007669"/>
    <property type="project" value="UniProtKB-KW"/>
</dbReference>
<accession>A0A8K9X0Y5</accession>
<dbReference type="InterPro" id="IPR032405">
    <property type="entry name" value="Kinesin_assoc"/>
</dbReference>
<dbReference type="CDD" id="cd01365">
    <property type="entry name" value="KISc_KIF1A_KIF1B"/>
    <property type="match status" value="1"/>
</dbReference>
<feature type="domain" description="Kinesin motor" evidence="13">
    <location>
        <begin position="11"/>
        <end position="355"/>
    </location>
</feature>
<evidence type="ECO:0000256" key="10">
    <source>
        <dbReference type="PROSITE-ProRule" id="PRU00283"/>
    </source>
</evidence>
<dbReference type="PROSITE" id="PS50245">
    <property type="entry name" value="CAP_GLY_2"/>
    <property type="match status" value="1"/>
</dbReference>
<evidence type="ECO:0000256" key="2">
    <source>
        <dbReference type="ARBA" id="ARBA00022490"/>
    </source>
</evidence>
<dbReference type="InterPro" id="IPR000938">
    <property type="entry name" value="CAP-Gly_domain"/>
</dbReference>
<evidence type="ECO:0000256" key="5">
    <source>
        <dbReference type="ARBA" id="ARBA00022741"/>
    </source>
</evidence>
<feature type="domain" description="CAP-Gly" evidence="14">
    <location>
        <begin position="1695"/>
        <end position="1737"/>
    </location>
</feature>
<comment type="similarity">
    <text evidence="10">Belongs to the TRAFAC class myosin-kinesin ATPase superfamily. Kinesin family.</text>
</comment>
<feature type="compositionally biased region" description="Basic and acidic residues" evidence="12">
    <location>
        <begin position="1788"/>
        <end position="1798"/>
    </location>
</feature>
<dbReference type="FunFam" id="3.40.850.10:FF:000010">
    <property type="entry name" value="Kinesin family member 13A"/>
    <property type="match status" value="1"/>
</dbReference>
<evidence type="ECO:0000256" key="8">
    <source>
        <dbReference type="ARBA" id="ARBA00023175"/>
    </source>
</evidence>
<dbReference type="PANTHER" id="PTHR47117">
    <property type="entry name" value="STAR-RELATED LIPID TRANSFER PROTEIN 9"/>
    <property type="match status" value="1"/>
</dbReference>
<dbReference type="Gene3D" id="2.30.30.190">
    <property type="entry name" value="CAP Gly-rich-like domain"/>
    <property type="match status" value="1"/>
</dbReference>
<evidence type="ECO:0000259" key="13">
    <source>
        <dbReference type="PROSITE" id="PS50067"/>
    </source>
</evidence>
<dbReference type="GO" id="GO:0003777">
    <property type="term" value="F:microtubule motor activity"/>
    <property type="evidence" value="ECO:0007669"/>
    <property type="project" value="InterPro"/>
</dbReference>
<proteinExistence type="inferred from homology"/>
<keyword evidence="5 10" id="KW-0547">Nucleotide-binding</keyword>
<dbReference type="Pfam" id="PF12423">
    <property type="entry name" value="KIF1B"/>
    <property type="match status" value="1"/>
</dbReference>
<dbReference type="InterPro" id="IPR022140">
    <property type="entry name" value="Kinesin-like_KIF1-typ"/>
</dbReference>